<keyword evidence="3" id="KW-1185">Reference proteome</keyword>
<dbReference type="InterPro" id="IPR022698">
    <property type="entry name" value="OrsD"/>
</dbReference>
<dbReference type="AlphaFoldDB" id="A0A5N6JGL0"/>
<proteinExistence type="predicted"/>
<gene>
    <name evidence="2" type="ORF">BDV30DRAFT_234770</name>
</gene>
<evidence type="ECO:0000313" key="2">
    <source>
        <dbReference type="EMBL" id="KAB8277439.1"/>
    </source>
</evidence>
<name>A0A5N6JGL0_9EURO</name>
<accession>A0A5N6JGL0</accession>
<protein>
    <submittedName>
        <fullName evidence="2">Uncharacterized protein</fullName>
    </submittedName>
</protein>
<dbReference type="Pfam" id="PF12013">
    <property type="entry name" value="OrsD"/>
    <property type="match status" value="1"/>
</dbReference>
<feature type="region of interest" description="Disordered" evidence="1">
    <location>
        <begin position="281"/>
        <end position="304"/>
    </location>
</feature>
<dbReference type="EMBL" id="ML732772">
    <property type="protein sequence ID" value="KAB8277439.1"/>
    <property type="molecule type" value="Genomic_DNA"/>
</dbReference>
<sequence length="348" mass="39812">MEHPIFQKVDGLPVIICKACEHGVWPNEIVSHLKNHVHRKPHAGAVQVQKAIQQWDGIAQNAQEAIIPDQIDEPVPGLPTYPDGLMCRRDYPGCRYIGRSINGMRWHWRKVHGWSPYGRGGYVLRAQRIQSEAELRQSYTVAIEAVRKAVEQAQARAGPIVEANDIRDANPWLRMTGWMRYLQDIPFSGLYASVETPLPDSDDPVEQGVRRIWEAIETVIRKNQQTVRHTGRAIRIEAVRSGKGQTPYRPLQAYMDAARPQNCADWTLRSTVAMDDFDSVYGSEDERESTVSHSTSSVKSQDPTYRIQRNQTSRKTFQDQVTYMVGQFMVRGTHTHQWRRCRTGVRKG</sequence>
<evidence type="ECO:0000256" key="1">
    <source>
        <dbReference type="SAM" id="MobiDB-lite"/>
    </source>
</evidence>
<dbReference type="Proteomes" id="UP000326289">
    <property type="component" value="Unassembled WGS sequence"/>
</dbReference>
<evidence type="ECO:0000313" key="3">
    <source>
        <dbReference type="Proteomes" id="UP000326289"/>
    </source>
</evidence>
<feature type="compositionally biased region" description="Low complexity" evidence="1">
    <location>
        <begin position="291"/>
        <end position="300"/>
    </location>
</feature>
<reference evidence="2 3" key="1">
    <citation type="submission" date="2019-04" db="EMBL/GenBank/DDBJ databases">
        <title>Fungal friends and foes A comparative genomics study of 23 Aspergillus species from section Flavi.</title>
        <authorList>
            <consortium name="DOE Joint Genome Institute"/>
            <person name="Kjaerbolling I."/>
            <person name="Vesth T.C."/>
            <person name="Frisvad J.C."/>
            <person name="Nybo J.L."/>
            <person name="Theobald S."/>
            <person name="Kildgaard S."/>
            <person name="Petersen T.I."/>
            <person name="Kuo A."/>
            <person name="Sato A."/>
            <person name="Lyhne E.K."/>
            <person name="Kogle M.E."/>
            <person name="Wiebenga A."/>
            <person name="Kun R.S."/>
            <person name="Lubbers R.J."/>
            <person name="Makela M.R."/>
            <person name="Barry K."/>
            <person name="Chovatia M."/>
            <person name="Clum A."/>
            <person name="Daum C."/>
            <person name="Haridas S."/>
            <person name="He G."/>
            <person name="LaButti K."/>
            <person name="Lipzen A."/>
            <person name="Mondo S."/>
            <person name="Pangilinan J."/>
            <person name="Riley R."/>
            <person name="Salamov A."/>
            <person name="Simmons B.A."/>
            <person name="Magnuson J.K."/>
            <person name="Henrissat B."/>
            <person name="Mortensen U.H."/>
            <person name="Larsen T.O."/>
            <person name="De vries R.P."/>
            <person name="Grigoriev I.V."/>
            <person name="Machida M."/>
            <person name="Baker S.E."/>
            <person name="Andersen M.R."/>
        </authorList>
    </citation>
    <scope>NUCLEOTIDE SEQUENCE [LARGE SCALE GENOMIC DNA]</scope>
    <source>
        <strain evidence="2 3">CBS 117635</strain>
    </source>
</reference>
<organism evidence="2 3">
    <name type="scientific">Aspergillus minisclerotigenes</name>
    <dbReference type="NCBI Taxonomy" id="656917"/>
    <lineage>
        <taxon>Eukaryota</taxon>
        <taxon>Fungi</taxon>
        <taxon>Dikarya</taxon>
        <taxon>Ascomycota</taxon>
        <taxon>Pezizomycotina</taxon>
        <taxon>Eurotiomycetes</taxon>
        <taxon>Eurotiomycetidae</taxon>
        <taxon>Eurotiales</taxon>
        <taxon>Aspergillaceae</taxon>
        <taxon>Aspergillus</taxon>
        <taxon>Aspergillus subgen. Circumdati</taxon>
    </lineage>
</organism>